<dbReference type="AlphaFoldDB" id="A0A9N8W5H0"/>
<dbReference type="GO" id="GO:0004100">
    <property type="term" value="F:chitin synthase activity"/>
    <property type="evidence" value="ECO:0007669"/>
    <property type="project" value="UniProtKB-EC"/>
</dbReference>
<feature type="transmembrane region" description="Helical" evidence="11">
    <location>
        <begin position="208"/>
        <end position="228"/>
    </location>
</feature>
<keyword evidence="9" id="KW-0325">Glycoprotein</keyword>
<evidence type="ECO:0000256" key="8">
    <source>
        <dbReference type="ARBA" id="ARBA00023136"/>
    </source>
</evidence>
<keyword evidence="6 11" id="KW-0812">Transmembrane</keyword>
<dbReference type="InterPro" id="IPR004835">
    <property type="entry name" value="Chitin_synth"/>
</dbReference>
<evidence type="ECO:0000256" key="1">
    <source>
        <dbReference type="ARBA" id="ARBA00004651"/>
    </source>
</evidence>
<dbReference type="InterPro" id="IPR054295">
    <property type="entry name" value="CHS4-like_dom"/>
</dbReference>
<evidence type="ECO:0000256" key="9">
    <source>
        <dbReference type="ARBA" id="ARBA00023180"/>
    </source>
</evidence>
<dbReference type="GO" id="GO:0005886">
    <property type="term" value="C:plasma membrane"/>
    <property type="evidence" value="ECO:0007669"/>
    <property type="project" value="UniProtKB-SubCell"/>
</dbReference>
<evidence type="ECO:0000259" key="12">
    <source>
        <dbReference type="Pfam" id="PF22997"/>
    </source>
</evidence>
<organism evidence="13 14">
    <name type="scientific">Ambispora leptoticha</name>
    <dbReference type="NCBI Taxonomy" id="144679"/>
    <lineage>
        <taxon>Eukaryota</taxon>
        <taxon>Fungi</taxon>
        <taxon>Fungi incertae sedis</taxon>
        <taxon>Mucoromycota</taxon>
        <taxon>Glomeromycotina</taxon>
        <taxon>Glomeromycetes</taxon>
        <taxon>Archaeosporales</taxon>
        <taxon>Ambisporaceae</taxon>
        <taxon>Ambispora</taxon>
    </lineage>
</organism>
<evidence type="ECO:0000256" key="7">
    <source>
        <dbReference type="ARBA" id="ARBA00022989"/>
    </source>
</evidence>
<evidence type="ECO:0000256" key="6">
    <source>
        <dbReference type="ARBA" id="ARBA00022692"/>
    </source>
</evidence>
<keyword evidence="14" id="KW-1185">Reference proteome</keyword>
<feature type="compositionally biased region" description="Low complexity" evidence="10">
    <location>
        <begin position="15"/>
        <end position="25"/>
    </location>
</feature>
<dbReference type="CDD" id="cd04190">
    <property type="entry name" value="Chitin_synth_C"/>
    <property type="match status" value="1"/>
</dbReference>
<keyword evidence="8 11" id="KW-0472">Membrane</keyword>
<feature type="domain" description="Chitin synthase 4-like" evidence="12">
    <location>
        <begin position="354"/>
        <end position="423"/>
    </location>
</feature>
<keyword evidence="3" id="KW-1003">Cell membrane</keyword>
<dbReference type="Proteomes" id="UP000789508">
    <property type="component" value="Unassembled WGS sequence"/>
</dbReference>
<reference evidence="13" key="1">
    <citation type="submission" date="2021-06" db="EMBL/GenBank/DDBJ databases">
        <authorList>
            <person name="Kallberg Y."/>
            <person name="Tangrot J."/>
            <person name="Rosling A."/>
        </authorList>
    </citation>
    <scope>NUCLEOTIDE SEQUENCE</scope>
    <source>
        <strain evidence="13">FL130A</strain>
    </source>
</reference>
<evidence type="ECO:0000256" key="3">
    <source>
        <dbReference type="ARBA" id="ARBA00022475"/>
    </source>
</evidence>
<dbReference type="SUPFAM" id="SSF55856">
    <property type="entry name" value="Cytochrome b5-like heme/steroid binding domain"/>
    <property type="match status" value="1"/>
</dbReference>
<evidence type="ECO:0000256" key="10">
    <source>
        <dbReference type="SAM" id="MobiDB-lite"/>
    </source>
</evidence>
<dbReference type="GO" id="GO:0030428">
    <property type="term" value="C:cell septum"/>
    <property type="evidence" value="ECO:0007669"/>
    <property type="project" value="TreeGrafter"/>
</dbReference>
<feature type="transmembrane region" description="Helical" evidence="11">
    <location>
        <begin position="849"/>
        <end position="875"/>
    </location>
</feature>
<feature type="region of interest" description="Disordered" evidence="10">
    <location>
        <begin position="1"/>
        <end position="47"/>
    </location>
</feature>
<dbReference type="SUPFAM" id="SSF53448">
    <property type="entry name" value="Nucleotide-diphospho-sugar transferases"/>
    <property type="match status" value="1"/>
</dbReference>
<evidence type="ECO:0000313" key="14">
    <source>
        <dbReference type="Proteomes" id="UP000789508"/>
    </source>
</evidence>
<dbReference type="Gene3D" id="3.90.550.10">
    <property type="entry name" value="Spore Coat Polysaccharide Biosynthesis Protein SpsA, Chain A"/>
    <property type="match status" value="1"/>
</dbReference>
<dbReference type="InterPro" id="IPR036400">
    <property type="entry name" value="Cyt_B5-like_heme/steroid_sf"/>
</dbReference>
<comment type="subcellular location">
    <subcellularLocation>
        <location evidence="1">Cell membrane</location>
        <topology evidence="1">Multi-pass membrane protein</topology>
    </subcellularLocation>
</comment>
<dbReference type="GO" id="GO:0006031">
    <property type="term" value="P:chitin biosynthetic process"/>
    <property type="evidence" value="ECO:0007669"/>
    <property type="project" value="TreeGrafter"/>
</dbReference>
<gene>
    <name evidence="13" type="ORF">ALEPTO_LOCUS2337</name>
</gene>
<keyword evidence="5" id="KW-0808">Transferase</keyword>
<protein>
    <recommendedName>
        <fullName evidence="2">chitin synthase</fullName>
        <ecNumber evidence="2">2.4.1.16</ecNumber>
    </recommendedName>
</protein>
<feature type="transmembrane region" description="Helical" evidence="11">
    <location>
        <begin position="908"/>
        <end position="932"/>
    </location>
</feature>
<evidence type="ECO:0000256" key="2">
    <source>
        <dbReference type="ARBA" id="ARBA00012543"/>
    </source>
</evidence>
<evidence type="ECO:0000256" key="11">
    <source>
        <dbReference type="SAM" id="Phobius"/>
    </source>
</evidence>
<comment type="caution">
    <text evidence="13">The sequence shown here is derived from an EMBL/GenBank/DDBJ whole genome shotgun (WGS) entry which is preliminary data.</text>
</comment>
<feature type="compositionally biased region" description="Polar residues" evidence="10">
    <location>
        <begin position="26"/>
        <end position="36"/>
    </location>
</feature>
<dbReference type="OrthoDB" id="370884at2759"/>
<keyword evidence="7 11" id="KW-1133">Transmembrane helix</keyword>
<dbReference type="PANTHER" id="PTHR22914:SF41">
    <property type="entry name" value="CHITIN SYNTHASE 7"/>
    <property type="match status" value="1"/>
</dbReference>
<evidence type="ECO:0000256" key="5">
    <source>
        <dbReference type="ARBA" id="ARBA00022679"/>
    </source>
</evidence>
<feature type="compositionally biased region" description="Basic and acidic residues" evidence="10">
    <location>
        <begin position="1"/>
        <end position="14"/>
    </location>
</feature>
<dbReference type="Pfam" id="PF22997">
    <property type="entry name" value="CHS4"/>
    <property type="match status" value="1"/>
</dbReference>
<name>A0A9N8W5H0_9GLOM</name>
<feature type="transmembrane region" description="Helical" evidence="11">
    <location>
        <begin position="881"/>
        <end position="901"/>
    </location>
</feature>
<accession>A0A9N8W5H0</accession>
<sequence>MSQNKEQAEKDPKDASVSSSSASSSITLPIQKQRQTGAEFPAEETNEKITSKLAYEIENTQTEKNNNRHILIEEKSKNETMFNEKVSAENSRSNDNIMVQITGTSSDARVSKGFMAPIEDHKGKRVSLVPRRNGAKRRSQYYSADSTHNLRRFSTAPHVRQDMAPRQKYTPWVLFSKLVTLFISDKLLTKTGKMENPQIRQAWREKVALCFCILLVSAALGFFTFGLLQLSCNQQLNMYHQVITDKFGATGGNQRAMIVRGKIYNVGDYFRLGFHRPIFPFTDDTLNGTITSRYGKEISDLFPLDNAAIGCAYQPVYNNGALCAGAQINNSQLHCHTSRKSIDTLESVWNGNYVAYSWEDILKNKYFVWNQKVYDVTEVLANPNHWFNDNSTRPLLLSLLGTDATMFLTQQKGLSSTTNCFEHFLIGEVDGRGVGCSIANLIVIFLTSIFTVVTSIKFLSAAIYEWFITEKISKVLAKPKSKEEIKYVVILVPCYSENEESMRATLDSLAANDYSNEHKLFFVISDGNITGAGNDKSTPEILKGIMEIKAPKIGDPEPKSYLALGDGTKRHNMAQVYAGYYNYEDQQVPMILVNKCGTPKEQEEPKAGNRGKRDTQLILMQLIAHAFYNEKMSELEFDLFEKIRFVTNGVTIDKYELVTMVDADTLVSREALKRMVATMENDPKVIGLCGETKLLNRTQSWVTMIQIFEYYISHHLGKTFESVFGGVICLPGCFCMYRVFATKYDGLRVPILANPDILKAYSTNDVETLHQKNLLLLGEDRYLTTLMLKTFPRRKTLYCSTAICHTLVPDKFKVLLSQRRRWLNGTVHNLMELVTVSQLPGKFCFSMQFVVFLELFATVTTPFAVLFLTYLVVGAALGQSVALPFIYFAVSLLLQAVLVMVTSHKPLYIVWFMVFIAAFPIWNLVVPLYAYWHFDDFSWGATRKIDGTDTGHGGNGSSADYFDPRVIKWKKWDEWRSELPTYSSLSTANSETDKESFIAETFEKLTGEAYNKRDANNDENV</sequence>
<dbReference type="PANTHER" id="PTHR22914">
    <property type="entry name" value="CHITIN SYNTHASE"/>
    <property type="match status" value="1"/>
</dbReference>
<dbReference type="EMBL" id="CAJVPS010000334">
    <property type="protein sequence ID" value="CAG8477958.1"/>
    <property type="molecule type" value="Genomic_DNA"/>
</dbReference>
<evidence type="ECO:0000256" key="4">
    <source>
        <dbReference type="ARBA" id="ARBA00022676"/>
    </source>
</evidence>
<proteinExistence type="predicted"/>
<dbReference type="Pfam" id="PF03142">
    <property type="entry name" value="Chitin_synth_2"/>
    <property type="match status" value="1"/>
</dbReference>
<dbReference type="EC" id="2.4.1.16" evidence="2"/>
<dbReference type="InterPro" id="IPR029044">
    <property type="entry name" value="Nucleotide-diphossugar_trans"/>
</dbReference>
<evidence type="ECO:0000313" key="13">
    <source>
        <dbReference type="EMBL" id="CAG8477958.1"/>
    </source>
</evidence>
<keyword evidence="4" id="KW-0328">Glycosyltransferase</keyword>